<reference evidence="2" key="1">
    <citation type="journal article" date="2023" name="Nat. Plants">
        <title>Single-cell RNA sequencing provides a high-resolution roadmap for understanding the multicellular compartmentation of specialized metabolism.</title>
        <authorList>
            <person name="Sun S."/>
            <person name="Shen X."/>
            <person name="Li Y."/>
            <person name="Li Y."/>
            <person name="Wang S."/>
            <person name="Li R."/>
            <person name="Zhang H."/>
            <person name="Shen G."/>
            <person name="Guo B."/>
            <person name="Wei J."/>
            <person name="Xu J."/>
            <person name="St-Pierre B."/>
            <person name="Chen S."/>
            <person name="Sun C."/>
        </authorList>
    </citation>
    <scope>NUCLEOTIDE SEQUENCE [LARGE SCALE GENOMIC DNA]</scope>
</reference>
<evidence type="ECO:0000313" key="1">
    <source>
        <dbReference type="EMBL" id="KAI5663028.1"/>
    </source>
</evidence>
<dbReference type="EMBL" id="CM044705">
    <property type="protein sequence ID" value="KAI5663028.1"/>
    <property type="molecule type" value="Genomic_DNA"/>
</dbReference>
<protein>
    <submittedName>
        <fullName evidence="1">Uncharacterized protein</fullName>
    </submittedName>
</protein>
<sequence length="119" mass="13530">MLEVTSEQEDYQSKLTRDMHNFYHDGGNGVNAYGGNNLEIETSLLEDMLEMVTSLLMLNLMGHTYYDDYGGYDRDNAKYDYSEHSPYDCYKDGGVTASGTLRLDGAEQQRETTTAPRCR</sequence>
<organism evidence="1 2">
    <name type="scientific">Catharanthus roseus</name>
    <name type="common">Madagascar periwinkle</name>
    <name type="synonym">Vinca rosea</name>
    <dbReference type="NCBI Taxonomy" id="4058"/>
    <lineage>
        <taxon>Eukaryota</taxon>
        <taxon>Viridiplantae</taxon>
        <taxon>Streptophyta</taxon>
        <taxon>Embryophyta</taxon>
        <taxon>Tracheophyta</taxon>
        <taxon>Spermatophyta</taxon>
        <taxon>Magnoliopsida</taxon>
        <taxon>eudicotyledons</taxon>
        <taxon>Gunneridae</taxon>
        <taxon>Pentapetalae</taxon>
        <taxon>asterids</taxon>
        <taxon>lamiids</taxon>
        <taxon>Gentianales</taxon>
        <taxon>Apocynaceae</taxon>
        <taxon>Rauvolfioideae</taxon>
        <taxon>Vinceae</taxon>
        <taxon>Catharanthinae</taxon>
        <taxon>Catharanthus</taxon>
    </lineage>
</organism>
<name>A0ACC0APY5_CATRO</name>
<comment type="caution">
    <text evidence="1">The sequence shown here is derived from an EMBL/GenBank/DDBJ whole genome shotgun (WGS) entry which is preliminary data.</text>
</comment>
<gene>
    <name evidence="1" type="ORF">M9H77_22351</name>
</gene>
<evidence type="ECO:0000313" key="2">
    <source>
        <dbReference type="Proteomes" id="UP001060085"/>
    </source>
</evidence>
<dbReference type="Proteomes" id="UP001060085">
    <property type="component" value="Linkage Group LG05"/>
</dbReference>
<accession>A0ACC0APY5</accession>
<keyword evidence="2" id="KW-1185">Reference proteome</keyword>
<proteinExistence type="predicted"/>